<accession>A0A1V4JSX5</accession>
<evidence type="ECO:0000313" key="2">
    <source>
        <dbReference type="EMBL" id="OPJ75302.1"/>
    </source>
</evidence>
<protein>
    <submittedName>
        <fullName evidence="2">Uncharacterized protein</fullName>
    </submittedName>
</protein>
<dbReference type="Proteomes" id="UP000190648">
    <property type="component" value="Unassembled WGS sequence"/>
</dbReference>
<feature type="region of interest" description="Disordered" evidence="1">
    <location>
        <begin position="29"/>
        <end position="49"/>
    </location>
</feature>
<proteinExistence type="predicted"/>
<organism evidence="2 3">
    <name type="scientific">Patagioenas fasciata monilis</name>
    <dbReference type="NCBI Taxonomy" id="372326"/>
    <lineage>
        <taxon>Eukaryota</taxon>
        <taxon>Metazoa</taxon>
        <taxon>Chordata</taxon>
        <taxon>Craniata</taxon>
        <taxon>Vertebrata</taxon>
        <taxon>Euteleostomi</taxon>
        <taxon>Archelosauria</taxon>
        <taxon>Archosauria</taxon>
        <taxon>Dinosauria</taxon>
        <taxon>Saurischia</taxon>
        <taxon>Theropoda</taxon>
        <taxon>Coelurosauria</taxon>
        <taxon>Aves</taxon>
        <taxon>Neognathae</taxon>
        <taxon>Neoaves</taxon>
        <taxon>Columbimorphae</taxon>
        <taxon>Columbiformes</taxon>
        <taxon>Columbidae</taxon>
        <taxon>Patagioenas</taxon>
    </lineage>
</organism>
<sequence length="106" mass="11388">MARSRAGSAGDCLGNGELRQIRNCQSSRRVGPNQLVSGDQVAEVGSKQGRGKTVLSKCCALTEDSCTEENNISGQGDLRENLLPKCSINKFGHWEYSTGVGQQSRN</sequence>
<gene>
    <name evidence="2" type="ORF">AV530_007812</name>
</gene>
<name>A0A1V4JSX5_PATFA</name>
<reference evidence="2 3" key="1">
    <citation type="submission" date="2016-02" db="EMBL/GenBank/DDBJ databases">
        <title>Band-tailed pigeon sequencing and assembly.</title>
        <authorList>
            <person name="Soares A.E."/>
            <person name="Novak B.J."/>
            <person name="Rice E.S."/>
            <person name="O'Connell B."/>
            <person name="Chang D."/>
            <person name="Weber S."/>
            <person name="Shapiro B."/>
        </authorList>
    </citation>
    <scope>NUCLEOTIDE SEQUENCE [LARGE SCALE GENOMIC DNA]</scope>
    <source>
        <strain evidence="2">BTP2013</strain>
        <tissue evidence="2">Blood</tissue>
    </source>
</reference>
<comment type="caution">
    <text evidence="2">The sequence shown here is derived from an EMBL/GenBank/DDBJ whole genome shotgun (WGS) entry which is preliminary data.</text>
</comment>
<evidence type="ECO:0000313" key="3">
    <source>
        <dbReference type="Proteomes" id="UP000190648"/>
    </source>
</evidence>
<dbReference type="EMBL" id="LSYS01006437">
    <property type="protein sequence ID" value="OPJ75302.1"/>
    <property type="molecule type" value="Genomic_DNA"/>
</dbReference>
<dbReference type="AlphaFoldDB" id="A0A1V4JSX5"/>
<evidence type="ECO:0000256" key="1">
    <source>
        <dbReference type="SAM" id="MobiDB-lite"/>
    </source>
</evidence>
<keyword evidence="3" id="KW-1185">Reference proteome</keyword>